<dbReference type="InterPro" id="IPR017475">
    <property type="entry name" value="EPS_sugar_tfrase"/>
</dbReference>
<dbReference type="NCBIfam" id="TIGR03013">
    <property type="entry name" value="EpsB_2"/>
    <property type="match status" value="1"/>
</dbReference>
<organism evidence="9 10">
    <name type="scientific">Desulfofustis glycolicus DSM 9705</name>
    <dbReference type="NCBI Taxonomy" id="1121409"/>
    <lineage>
        <taxon>Bacteria</taxon>
        <taxon>Pseudomonadati</taxon>
        <taxon>Thermodesulfobacteriota</taxon>
        <taxon>Desulfobulbia</taxon>
        <taxon>Desulfobulbales</taxon>
        <taxon>Desulfocapsaceae</taxon>
        <taxon>Desulfofustis</taxon>
    </lineage>
</organism>
<dbReference type="STRING" id="1121409.SAMN02745124_02184"/>
<keyword evidence="6 7" id="KW-0472">Membrane</keyword>
<dbReference type="GO" id="GO:0089702">
    <property type="term" value="F:undecaprenyl-phosphate glucose phosphotransferase activity"/>
    <property type="evidence" value="ECO:0007669"/>
    <property type="project" value="TreeGrafter"/>
</dbReference>
<dbReference type="Gene3D" id="3.40.50.720">
    <property type="entry name" value="NAD(P)-binding Rossmann-like Domain"/>
    <property type="match status" value="1"/>
</dbReference>
<comment type="similarity">
    <text evidence="2">Belongs to the bacterial sugar transferase family.</text>
</comment>
<evidence type="ECO:0000256" key="3">
    <source>
        <dbReference type="ARBA" id="ARBA00022679"/>
    </source>
</evidence>
<dbReference type="OrthoDB" id="9808602at2"/>
<keyword evidence="10" id="KW-1185">Reference proteome</keyword>
<evidence type="ECO:0000313" key="9">
    <source>
        <dbReference type="EMBL" id="SHH84242.1"/>
    </source>
</evidence>
<feature type="transmembrane region" description="Helical" evidence="7">
    <location>
        <begin position="111"/>
        <end position="130"/>
    </location>
</feature>
<reference evidence="9 10" key="1">
    <citation type="submission" date="2016-11" db="EMBL/GenBank/DDBJ databases">
        <authorList>
            <person name="Jaros S."/>
            <person name="Januszkiewicz K."/>
            <person name="Wedrychowicz H."/>
        </authorList>
    </citation>
    <scope>NUCLEOTIDE SEQUENCE [LARGE SCALE GENOMIC DNA]</scope>
    <source>
        <strain evidence="9 10">DSM 9705</strain>
    </source>
</reference>
<accession>A0A1M5W9P9</accession>
<protein>
    <submittedName>
        <fullName evidence="9">Sugar transferase, PEP-CTERM system associated/exopolysaccharide biosynthesis polyprenyl glycosylphosphotransferase</fullName>
    </submittedName>
</protein>
<keyword evidence="3 9" id="KW-0808">Transferase</keyword>
<comment type="subcellular location">
    <subcellularLocation>
        <location evidence="1">Membrane</location>
        <topology evidence="1">Multi-pass membrane protein</topology>
    </subcellularLocation>
</comment>
<dbReference type="PANTHER" id="PTHR30576:SF21">
    <property type="entry name" value="UDP-GLUCOSE:UNDECAPRENYL-PHOSPHATE GLUCOSE-1-PHOSPHATE TRANSFERASE"/>
    <property type="match status" value="1"/>
</dbReference>
<proteinExistence type="inferred from homology"/>
<dbReference type="NCBIfam" id="TIGR03025">
    <property type="entry name" value="EPS_sugtrans"/>
    <property type="match status" value="1"/>
</dbReference>
<dbReference type="AlphaFoldDB" id="A0A1M5W9P9"/>
<feature type="transmembrane region" description="Helical" evidence="7">
    <location>
        <begin position="14"/>
        <end position="35"/>
    </location>
</feature>
<dbReference type="InterPro" id="IPR003362">
    <property type="entry name" value="Bact_transf"/>
</dbReference>
<feature type="transmembrane region" description="Helical" evidence="7">
    <location>
        <begin position="277"/>
        <end position="298"/>
    </location>
</feature>
<feature type="domain" description="Bacterial sugar transferase" evidence="8">
    <location>
        <begin position="272"/>
        <end position="454"/>
    </location>
</feature>
<evidence type="ECO:0000313" key="10">
    <source>
        <dbReference type="Proteomes" id="UP000184139"/>
    </source>
</evidence>
<dbReference type="GO" id="GO:0009242">
    <property type="term" value="P:colanic acid biosynthetic process"/>
    <property type="evidence" value="ECO:0007669"/>
    <property type="project" value="TreeGrafter"/>
</dbReference>
<dbReference type="GO" id="GO:0016020">
    <property type="term" value="C:membrane"/>
    <property type="evidence" value="ECO:0007669"/>
    <property type="project" value="UniProtKB-SubCell"/>
</dbReference>
<name>A0A1M5W9P9_9BACT</name>
<evidence type="ECO:0000256" key="4">
    <source>
        <dbReference type="ARBA" id="ARBA00022692"/>
    </source>
</evidence>
<evidence type="ECO:0000256" key="7">
    <source>
        <dbReference type="SAM" id="Phobius"/>
    </source>
</evidence>
<feature type="transmembrane region" description="Helical" evidence="7">
    <location>
        <begin position="87"/>
        <end position="105"/>
    </location>
</feature>
<sequence>MPYIFNKYYPLRSFVFLIGEALLIFFSLLLVSWLFKGTAILRIDLAICVQQALLVTLVFQSCLYFLDLYDFRSNFSMTETAVKITQAFGAGCIILGAFYYFMPAVTISSRIFWSGYFIIYILILLWRAAYNYVFKHRLFVQSIIIFGTGKLARDITREIEDRYDSPYRILGFAGAGRPDFNPRGIDVYQDMSVVQNLFPPERLDRIVVALDDRRGGTPIELLLNYKLQGVAVEEGARFFERLTGKIMVEKVDPSAIIYSDGFAIGKIQSYLKRGSDIILAVLLLLLASPIMLLAALIIKLESPGPFFYSQERVGKGRQTFNVLKFRSMVQDAEKNGAIWAAADDARVTRFGKFIRKTRIDELPQLFNVLKGEMSLVGPRPERPVFVEQLKKVIPFYDIRHDIRPGVTGWAQVCYPYGASEEDALRKLEYDLYYMKHISLALDVLVIFKTIKTVLFAKGGR</sequence>
<evidence type="ECO:0000256" key="2">
    <source>
        <dbReference type="ARBA" id="ARBA00006464"/>
    </source>
</evidence>
<evidence type="ECO:0000256" key="5">
    <source>
        <dbReference type="ARBA" id="ARBA00022989"/>
    </source>
</evidence>
<dbReference type="Pfam" id="PF02397">
    <property type="entry name" value="Bac_transf"/>
    <property type="match status" value="1"/>
</dbReference>
<dbReference type="EMBL" id="FQXS01000011">
    <property type="protein sequence ID" value="SHH84242.1"/>
    <property type="molecule type" value="Genomic_DNA"/>
</dbReference>
<evidence type="ECO:0000259" key="8">
    <source>
        <dbReference type="Pfam" id="PF02397"/>
    </source>
</evidence>
<dbReference type="PANTHER" id="PTHR30576">
    <property type="entry name" value="COLANIC BIOSYNTHESIS UDP-GLUCOSE LIPID CARRIER TRANSFERASE"/>
    <property type="match status" value="1"/>
</dbReference>
<dbReference type="Proteomes" id="UP000184139">
    <property type="component" value="Unassembled WGS sequence"/>
</dbReference>
<feature type="transmembrane region" description="Helical" evidence="7">
    <location>
        <begin position="41"/>
        <end position="66"/>
    </location>
</feature>
<evidence type="ECO:0000256" key="6">
    <source>
        <dbReference type="ARBA" id="ARBA00023136"/>
    </source>
</evidence>
<evidence type="ECO:0000256" key="1">
    <source>
        <dbReference type="ARBA" id="ARBA00004141"/>
    </source>
</evidence>
<dbReference type="RefSeq" id="WP_073375940.1">
    <property type="nucleotide sequence ID" value="NZ_FQXS01000011.1"/>
</dbReference>
<keyword evidence="5 7" id="KW-1133">Transmembrane helix</keyword>
<keyword evidence="4 7" id="KW-0812">Transmembrane</keyword>
<dbReference type="InterPro" id="IPR017464">
    <property type="entry name" value="Sugar_tfrase_EpsB_2"/>
</dbReference>
<gene>
    <name evidence="9" type="ORF">SAMN02745124_02184</name>
</gene>